<gene>
    <name evidence="1" type="ORF">B1H58_09610</name>
</gene>
<sequence length="134" mass="15647">MFLVKTLFLESFYIYHFQSLFPPEITAALLAAISGPRHKPNAKLSLRAGMTLHEDIVPGSLCLRLFFHGYRRNFSLFISDVYYHYLVQSRLARRQGNELQIVSLARSRPDWLEGHFIFRSALIYQLALYSPHEE</sequence>
<dbReference type="EMBL" id="CP019706">
    <property type="protein sequence ID" value="ARJ42244.1"/>
    <property type="molecule type" value="Genomic_DNA"/>
</dbReference>
<keyword evidence="2" id="KW-1185">Reference proteome</keyword>
<accession>A0A1W6B587</accession>
<dbReference type="Proteomes" id="UP000192900">
    <property type="component" value="Chromosome"/>
</dbReference>
<evidence type="ECO:0000313" key="1">
    <source>
        <dbReference type="EMBL" id="ARJ42244.1"/>
    </source>
</evidence>
<organism evidence="1 2">
    <name type="scientific">Pantoea alhagi</name>
    <dbReference type="NCBI Taxonomy" id="1891675"/>
    <lineage>
        <taxon>Bacteria</taxon>
        <taxon>Pseudomonadati</taxon>
        <taxon>Pseudomonadota</taxon>
        <taxon>Gammaproteobacteria</taxon>
        <taxon>Enterobacterales</taxon>
        <taxon>Erwiniaceae</taxon>
        <taxon>Pantoea</taxon>
    </lineage>
</organism>
<evidence type="ECO:0000313" key="2">
    <source>
        <dbReference type="Proteomes" id="UP000192900"/>
    </source>
</evidence>
<reference evidence="1 2" key="1">
    <citation type="submission" date="2017-02" db="EMBL/GenBank/DDBJ databases">
        <title>Complete genome sequence of the drought resistance-promoting endophyte Pantoea alhagi LTYR-11Z.</title>
        <authorList>
            <person name="Zhang L."/>
        </authorList>
    </citation>
    <scope>NUCLEOTIDE SEQUENCE [LARGE SCALE GENOMIC DNA]</scope>
    <source>
        <strain evidence="1 2">LTYR-11Z</strain>
    </source>
</reference>
<dbReference type="KEGG" id="palh:B1H58_09610"/>
<name>A0A1W6B587_9GAMM</name>
<dbReference type="RefSeq" id="WP_085069762.1">
    <property type="nucleotide sequence ID" value="NZ_CP019706.1"/>
</dbReference>
<protein>
    <submittedName>
        <fullName evidence="1">Uncharacterized protein</fullName>
    </submittedName>
</protein>
<proteinExistence type="predicted"/>
<dbReference type="AlphaFoldDB" id="A0A1W6B587"/>